<proteinExistence type="predicted"/>
<evidence type="ECO:0000313" key="2">
    <source>
        <dbReference type="Proteomes" id="UP001177744"/>
    </source>
</evidence>
<keyword evidence="2" id="KW-1185">Reference proteome</keyword>
<comment type="caution">
    <text evidence="1">The sequence shown here is derived from an EMBL/GenBank/DDBJ whole genome shotgun (WGS) entry which is preliminary data.</text>
</comment>
<dbReference type="AlphaFoldDB" id="A0AA40HJY5"/>
<accession>A0AA40HJY5</accession>
<dbReference type="EMBL" id="JAULJE010000018">
    <property type="protein sequence ID" value="KAK1332606.1"/>
    <property type="molecule type" value="Genomic_DNA"/>
</dbReference>
<gene>
    <name evidence="1" type="ORF">QTO34_007289</name>
</gene>
<sequence>MPPGQHGSVVERRPMNQEVMVQFPSHLSAFPHCPEAQSCWGNAECLLHHYGNDATPGAPGFPRSPGFAQKVIRKNFQKDAPWQINWKIANEAFAGRVGMLNTLSGPVLLLTSAGAGLYHINRPECSSEMLLPHYCLAVMLKTDRKRPRSQVLSYQLAPASKQELTRVKVATGVTESNNELFTEKFDMEFHYLPIIPDTQADNWGQEEGISTPSRGQRLAMPPIKDQACDTSEVNIRNQRGRRNRFTSCPCKAREACRVAFPLGGFMLQPP</sequence>
<evidence type="ECO:0000313" key="1">
    <source>
        <dbReference type="EMBL" id="KAK1332606.1"/>
    </source>
</evidence>
<reference evidence="1" key="1">
    <citation type="submission" date="2023-06" db="EMBL/GenBank/DDBJ databases">
        <title>Reference genome for the Northern bat (Eptesicus nilssonii), a most northern bat species.</title>
        <authorList>
            <person name="Laine V.N."/>
            <person name="Pulliainen A.T."/>
            <person name="Lilley T.M."/>
        </authorList>
    </citation>
    <scope>NUCLEOTIDE SEQUENCE</scope>
    <source>
        <strain evidence="1">BLF_Eptnil</strain>
        <tissue evidence="1">Kidney</tissue>
    </source>
</reference>
<name>A0AA40HJY5_CNENI</name>
<organism evidence="1 2">
    <name type="scientific">Cnephaeus nilssonii</name>
    <name type="common">Northern bat</name>
    <name type="synonym">Eptesicus nilssonii</name>
    <dbReference type="NCBI Taxonomy" id="3371016"/>
    <lineage>
        <taxon>Eukaryota</taxon>
        <taxon>Metazoa</taxon>
        <taxon>Chordata</taxon>
        <taxon>Craniata</taxon>
        <taxon>Vertebrata</taxon>
        <taxon>Euteleostomi</taxon>
        <taxon>Mammalia</taxon>
        <taxon>Eutheria</taxon>
        <taxon>Laurasiatheria</taxon>
        <taxon>Chiroptera</taxon>
        <taxon>Yangochiroptera</taxon>
        <taxon>Vespertilionidae</taxon>
        <taxon>Cnephaeus</taxon>
    </lineage>
</organism>
<protein>
    <submittedName>
        <fullName evidence="1">Uncharacterized protein</fullName>
    </submittedName>
</protein>
<dbReference type="Proteomes" id="UP001177744">
    <property type="component" value="Unassembled WGS sequence"/>
</dbReference>